<comment type="caution">
    <text evidence="1">The sequence shown here is derived from an EMBL/GenBank/DDBJ whole genome shotgun (WGS) entry which is preliminary data.</text>
</comment>
<dbReference type="PATRIC" id="fig|1121318.3.peg.2347"/>
<reference evidence="2" key="1">
    <citation type="submission" date="2015-08" db="EMBL/GenBank/DDBJ databases">
        <title>Genome sequence of the strict anaerobe Clostridium homopropionicum LuHBu1 (DSM 5847T).</title>
        <authorList>
            <person name="Poehlein A."/>
            <person name="Beck M."/>
            <person name="Schiel-Bengelsdorf B."/>
            <person name="Bengelsdorf F.R."/>
            <person name="Daniel R."/>
            <person name="Duerre P."/>
        </authorList>
    </citation>
    <scope>NUCLEOTIDE SEQUENCE [LARGE SCALE GENOMIC DNA]</scope>
    <source>
        <strain evidence="2">DSM 5847</strain>
    </source>
</reference>
<accession>A0A0L6Z8Y0</accession>
<dbReference type="Proteomes" id="UP000037043">
    <property type="component" value="Unassembled WGS sequence"/>
</dbReference>
<dbReference type="RefSeq" id="WP_052221848.1">
    <property type="nucleotide sequence ID" value="NZ_LHUR01000027.1"/>
</dbReference>
<evidence type="ECO:0000313" key="2">
    <source>
        <dbReference type="Proteomes" id="UP000037043"/>
    </source>
</evidence>
<sequence>MIKNLLCKSAVIGEIFIADSFMKRFLGYMLQKEPHYESILFKPCNSIHTFFMKFPIDVLFINENMEVCKKIDCLCPGKIIMPVKEAVMVIEGKGGMFKNISEGDKITVV</sequence>
<dbReference type="InterPro" id="IPR003795">
    <property type="entry name" value="DUF192"/>
</dbReference>
<dbReference type="EMBL" id="LHUR01000027">
    <property type="protein sequence ID" value="KOA19228.1"/>
    <property type="molecule type" value="Genomic_DNA"/>
</dbReference>
<dbReference type="InterPro" id="IPR038695">
    <property type="entry name" value="Saro_0823-like_sf"/>
</dbReference>
<dbReference type="Gene3D" id="2.60.120.1140">
    <property type="entry name" value="Protein of unknown function DUF192"/>
    <property type="match status" value="1"/>
</dbReference>
<evidence type="ECO:0000313" key="1">
    <source>
        <dbReference type="EMBL" id="KOA19228.1"/>
    </source>
</evidence>
<gene>
    <name evidence="1" type="ORF">CLHOM_23340</name>
</gene>
<dbReference type="Pfam" id="PF02643">
    <property type="entry name" value="DUF192"/>
    <property type="match status" value="1"/>
</dbReference>
<evidence type="ECO:0008006" key="3">
    <source>
        <dbReference type="Google" id="ProtNLM"/>
    </source>
</evidence>
<organism evidence="1 2">
    <name type="scientific">Clostridium homopropionicum DSM 5847</name>
    <dbReference type="NCBI Taxonomy" id="1121318"/>
    <lineage>
        <taxon>Bacteria</taxon>
        <taxon>Bacillati</taxon>
        <taxon>Bacillota</taxon>
        <taxon>Clostridia</taxon>
        <taxon>Eubacteriales</taxon>
        <taxon>Clostridiaceae</taxon>
        <taxon>Clostridium</taxon>
    </lineage>
</organism>
<dbReference type="AlphaFoldDB" id="A0A0L6Z8Y0"/>
<name>A0A0L6Z8Y0_9CLOT</name>
<proteinExistence type="predicted"/>
<protein>
    <recommendedName>
        <fullName evidence="3">ACR</fullName>
    </recommendedName>
</protein>
<keyword evidence="2" id="KW-1185">Reference proteome</keyword>
<dbReference type="STRING" id="36844.SAMN04488501_10691"/>